<gene>
    <name evidence="2" type="ORF">F2P81_013145</name>
    <name evidence="1" type="ORF">SMAX5B_021823</name>
</gene>
<dbReference type="AlphaFoldDB" id="A0A2U9BI01"/>
<dbReference type="Proteomes" id="UP000438429">
    <property type="component" value="Unassembled WGS sequence"/>
</dbReference>
<accession>A0A2U9BI01</accession>
<name>A0A2U9BI01_SCOMX</name>
<dbReference type="EMBL" id="CP026248">
    <property type="protein sequence ID" value="AWP03449.1"/>
    <property type="molecule type" value="Genomic_DNA"/>
</dbReference>
<dbReference type="Proteomes" id="UP000246464">
    <property type="component" value="Chromosome 6"/>
</dbReference>
<keyword evidence="3" id="KW-1185">Reference proteome</keyword>
<evidence type="ECO:0000313" key="4">
    <source>
        <dbReference type="Proteomes" id="UP000438429"/>
    </source>
</evidence>
<evidence type="ECO:0000313" key="2">
    <source>
        <dbReference type="EMBL" id="KAF0035387.1"/>
    </source>
</evidence>
<protein>
    <submittedName>
        <fullName evidence="1">Uncharacterized protein</fullName>
    </submittedName>
</protein>
<sequence>MIALFSTILTDRFIREYEVVDRGRVPVTSCQSWTTRIVRTADEIRFRGRAAPLGLAEFENRASVVQDATLKSAAAVSTLFESCEAKIQRFVKKMVCKHNDKHACREDFYTAVIMVTLCLFPYLKHRALGELFSNRTLVLMCFDKTRTRHSQWSALATRVHLHVNQPGFAQRLAKSDLRRHLPSVVTATLGEYISRAA</sequence>
<evidence type="ECO:0000313" key="1">
    <source>
        <dbReference type="EMBL" id="AWP03449.1"/>
    </source>
</evidence>
<reference evidence="2 4" key="2">
    <citation type="submission" date="2019-06" db="EMBL/GenBank/DDBJ databases">
        <title>Draft genomes of female and male turbot (Scophthalmus maximus).</title>
        <authorList>
            <person name="Xu H."/>
            <person name="Xu X.-W."/>
            <person name="Shao C."/>
            <person name="Chen S."/>
        </authorList>
    </citation>
    <scope>NUCLEOTIDE SEQUENCE [LARGE SCALE GENOMIC DNA]</scope>
    <source>
        <strain evidence="2">Ysfricsl-2016a</strain>
        <tissue evidence="2">Blood</tissue>
    </source>
</reference>
<evidence type="ECO:0000313" key="3">
    <source>
        <dbReference type="Proteomes" id="UP000246464"/>
    </source>
</evidence>
<reference evidence="1 3" key="1">
    <citation type="submission" date="2017-12" db="EMBL/GenBank/DDBJ databases">
        <title>Integrating genomic resources of turbot (Scophthalmus maximus) in depth evaluation of genetic and physical mapping variation across individuals.</title>
        <authorList>
            <person name="Martinez P."/>
        </authorList>
    </citation>
    <scope>NUCLEOTIDE SEQUENCE [LARGE SCALE GENOMIC DNA]</scope>
</reference>
<proteinExistence type="predicted"/>
<organism evidence="1 3">
    <name type="scientific">Scophthalmus maximus</name>
    <name type="common">Turbot</name>
    <name type="synonym">Psetta maxima</name>
    <dbReference type="NCBI Taxonomy" id="52904"/>
    <lineage>
        <taxon>Eukaryota</taxon>
        <taxon>Metazoa</taxon>
        <taxon>Chordata</taxon>
        <taxon>Craniata</taxon>
        <taxon>Vertebrata</taxon>
        <taxon>Euteleostomi</taxon>
        <taxon>Actinopterygii</taxon>
        <taxon>Neopterygii</taxon>
        <taxon>Teleostei</taxon>
        <taxon>Neoteleostei</taxon>
        <taxon>Acanthomorphata</taxon>
        <taxon>Carangaria</taxon>
        <taxon>Pleuronectiformes</taxon>
        <taxon>Pleuronectoidei</taxon>
        <taxon>Scophthalmidae</taxon>
        <taxon>Scophthalmus</taxon>
    </lineage>
</organism>
<dbReference type="EMBL" id="VEVO01000011">
    <property type="protein sequence ID" value="KAF0035387.1"/>
    <property type="molecule type" value="Genomic_DNA"/>
</dbReference>